<protein>
    <submittedName>
        <fullName evidence="7">Uncharacterized protein</fullName>
    </submittedName>
</protein>
<keyword evidence="4" id="KW-0833">Ubl conjugation pathway</keyword>
<feature type="region of interest" description="Disordered" evidence="6">
    <location>
        <begin position="121"/>
        <end position="144"/>
    </location>
</feature>
<dbReference type="OrthoDB" id="4023481at2759"/>
<evidence type="ECO:0000256" key="3">
    <source>
        <dbReference type="ARBA" id="ARBA00022776"/>
    </source>
</evidence>
<keyword evidence="3" id="KW-0498">Mitosis</keyword>
<evidence type="ECO:0000256" key="4">
    <source>
        <dbReference type="ARBA" id="ARBA00022786"/>
    </source>
</evidence>
<keyword evidence="8" id="KW-1185">Reference proteome</keyword>
<reference evidence="7 8" key="1">
    <citation type="journal article" date="2009" name="Nature">
        <title>Evolution of pathogenicity and sexual reproduction in eight Candida genomes.</title>
        <authorList>
            <person name="Butler G."/>
            <person name="Rasmussen M.D."/>
            <person name="Lin M.F."/>
            <person name="Santos M.A."/>
            <person name="Sakthikumar S."/>
            <person name="Munro C.A."/>
            <person name="Rheinbay E."/>
            <person name="Grabherr M."/>
            <person name="Forche A."/>
            <person name="Reedy J.L."/>
            <person name="Agrafioti I."/>
            <person name="Arnaud M.B."/>
            <person name="Bates S."/>
            <person name="Brown A.J."/>
            <person name="Brunke S."/>
            <person name="Costanzo M.C."/>
            <person name="Fitzpatrick D.A."/>
            <person name="de Groot P.W."/>
            <person name="Harris D."/>
            <person name="Hoyer L.L."/>
            <person name="Hube B."/>
            <person name="Klis F.M."/>
            <person name="Kodira C."/>
            <person name="Lennard N."/>
            <person name="Logue M.E."/>
            <person name="Martin R."/>
            <person name="Neiman A.M."/>
            <person name="Nikolaou E."/>
            <person name="Quail M.A."/>
            <person name="Quinn J."/>
            <person name="Santos M.C."/>
            <person name="Schmitzberger F.F."/>
            <person name="Sherlock G."/>
            <person name="Shah P."/>
            <person name="Silverstein K.A."/>
            <person name="Skrzypek M.S."/>
            <person name="Soll D."/>
            <person name="Staggs R."/>
            <person name="Stansfield I."/>
            <person name="Stumpf M.P."/>
            <person name="Sudbery P.E."/>
            <person name="Srikantha T."/>
            <person name="Zeng Q."/>
            <person name="Berman J."/>
            <person name="Berriman M."/>
            <person name="Heitman J."/>
            <person name="Gow N.A."/>
            <person name="Lorenz M.C."/>
            <person name="Birren B.W."/>
            <person name="Kellis M."/>
            <person name="Cuomo C.A."/>
        </authorList>
    </citation>
    <scope>NUCLEOTIDE SEQUENCE [LARGE SCALE GENOMIC DNA]</scope>
    <source>
        <strain evidence="8">ATCC 11503 / BCRC 21390 / CBS 2605 / JCM 1781 / NBRC 1676 / NRRL YB-4239</strain>
    </source>
</reference>
<dbReference type="AlphaFoldDB" id="A5E4S0"/>
<dbReference type="InParanoid" id="A5E4S0"/>
<dbReference type="VEuPathDB" id="FungiDB:LELG_04609"/>
<sequence>MRDGSYSYIHFTHQNQVQFMESWQNEPLQYDDVDIPAQANGITSANGGVGDGSGSGADFLNNTEDGDAGLMGTDSHEISSNFKSRMTARQKKQWMDLALHESFKSDLKKFKDSTILPNMINNGGKSELGIDSRNDHQPNSIIEN</sequence>
<dbReference type="Pfam" id="PF05839">
    <property type="entry name" value="Apc13p"/>
    <property type="match status" value="1"/>
</dbReference>
<evidence type="ECO:0000256" key="1">
    <source>
        <dbReference type="ARBA" id="ARBA00006940"/>
    </source>
</evidence>
<evidence type="ECO:0000256" key="6">
    <source>
        <dbReference type="SAM" id="MobiDB-lite"/>
    </source>
</evidence>
<name>A5E4S0_LODEL</name>
<dbReference type="EMBL" id="CH981529">
    <property type="protein sequence ID" value="EDK46428.1"/>
    <property type="molecule type" value="Genomic_DNA"/>
</dbReference>
<gene>
    <name evidence="7" type="ORF">LELG_04609</name>
</gene>
<organism evidence="7 8">
    <name type="scientific">Lodderomyces elongisporus (strain ATCC 11503 / CBS 2605 / JCM 1781 / NBRC 1676 / NRRL YB-4239)</name>
    <name type="common">Yeast</name>
    <name type="synonym">Saccharomyces elongisporus</name>
    <dbReference type="NCBI Taxonomy" id="379508"/>
    <lineage>
        <taxon>Eukaryota</taxon>
        <taxon>Fungi</taxon>
        <taxon>Dikarya</taxon>
        <taxon>Ascomycota</taxon>
        <taxon>Saccharomycotina</taxon>
        <taxon>Pichiomycetes</taxon>
        <taxon>Debaryomycetaceae</taxon>
        <taxon>Candida/Lodderomyces clade</taxon>
        <taxon>Lodderomyces</taxon>
    </lineage>
</organism>
<feature type="region of interest" description="Disordered" evidence="6">
    <location>
        <begin position="42"/>
        <end position="84"/>
    </location>
</feature>
<evidence type="ECO:0000313" key="8">
    <source>
        <dbReference type="Proteomes" id="UP000001996"/>
    </source>
</evidence>
<comment type="similarity">
    <text evidence="1">Belongs to the APC13 family.</text>
</comment>
<dbReference type="KEGG" id="lel:PVL30_004328"/>
<evidence type="ECO:0000313" key="7">
    <source>
        <dbReference type="EMBL" id="EDK46428.1"/>
    </source>
</evidence>
<proteinExistence type="inferred from homology"/>
<dbReference type="HOGENOM" id="CLU_1864862_0_0_1"/>
<dbReference type="GO" id="GO:0005680">
    <property type="term" value="C:anaphase-promoting complex"/>
    <property type="evidence" value="ECO:0007669"/>
    <property type="project" value="InterPro"/>
</dbReference>
<dbReference type="InterPro" id="IPR008401">
    <property type="entry name" value="Apc13"/>
</dbReference>
<dbReference type="GeneID" id="5231329"/>
<dbReference type="Proteomes" id="UP000001996">
    <property type="component" value="Unassembled WGS sequence"/>
</dbReference>
<dbReference type="GO" id="GO:0051301">
    <property type="term" value="P:cell division"/>
    <property type="evidence" value="ECO:0007669"/>
    <property type="project" value="UniProtKB-KW"/>
</dbReference>
<keyword evidence="5" id="KW-0131">Cell cycle</keyword>
<accession>A5E4S0</accession>
<evidence type="ECO:0000256" key="2">
    <source>
        <dbReference type="ARBA" id="ARBA00022618"/>
    </source>
</evidence>
<keyword evidence="2" id="KW-0132">Cell division</keyword>
<evidence type="ECO:0000256" key="5">
    <source>
        <dbReference type="ARBA" id="ARBA00023306"/>
    </source>
</evidence>